<dbReference type="EMBL" id="CP044205">
    <property type="protein sequence ID" value="QFY45143.1"/>
    <property type="molecule type" value="Genomic_DNA"/>
</dbReference>
<dbReference type="InterPro" id="IPR001727">
    <property type="entry name" value="GDT1-like"/>
</dbReference>
<evidence type="ECO:0000256" key="3">
    <source>
        <dbReference type="ARBA" id="ARBA00022692"/>
    </source>
</evidence>
<accession>A0A5Q0BMS3</accession>
<feature type="transmembrane region" description="Helical" evidence="6">
    <location>
        <begin position="79"/>
        <end position="101"/>
    </location>
</feature>
<keyword evidence="5 6" id="KW-0472">Membrane</keyword>
<dbReference type="PANTHER" id="PTHR12608">
    <property type="entry name" value="TRANSMEMBRANE PROTEIN HTP-1 RELATED"/>
    <property type="match status" value="1"/>
</dbReference>
<dbReference type="GO" id="GO:0046873">
    <property type="term" value="F:metal ion transmembrane transporter activity"/>
    <property type="evidence" value="ECO:0007669"/>
    <property type="project" value="InterPro"/>
</dbReference>
<dbReference type="PANTHER" id="PTHR12608:SF1">
    <property type="entry name" value="TRANSMEMBRANE PROTEIN 165"/>
    <property type="match status" value="1"/>
</dbReference>
<keyword evidence="3 6" id="KW-0812">Transmembrane</keyword>
<dbReference type="OrthoDB" id="9801356at2"/>
<organism evidence="7 8">
    <name type="scientific">Candidatus Methylospira mobilis</name>
    <dbReference type="NCBI Taxonomy" id="1808979"/>
    <lineage>
        <taxon>Bacteria</taxon>
        <taxon>Pseudomonadati</taxon>
        <taxon>Pseudomonadota</taxon>
        <taxon>Gammaproteobacteria</taxon>
        <taxon>Methylococcales</taxon>
        <taxon>Methylococcaceae</taxon>
        <taxon>Candidatus Methylospira</taxon>
    </lineage>
</organism>
<evidence type="ECO:0000256" key="6">
    <source>
        <dbReference type="RuleBase" id="RU365102"/>
    </source>
</evidence>
<proteinExistence type="inferred from homology"/>
<keyword evidence="4 6" id="KW-1133">Transmembrane helix</keyword>
<dbReference type="Proteomes" id="UP000325755">
    <property type="component" value="Chromosome"/>
</dbReference>
<feature type="transmembrane region" description="Helical" evidence="6">
    <location>
        <begin position="113"/>
        <end position="131"/>
    </location>
</feature>
<evidence type="ECO:0000313" key="7">
    <source>
        <dbReference type="EMBL" id="QFY45143.1"/>
    </source>
</evidence>
<reference evidence="7 8" key="1">
    <citation type="submission" date="2019-09" db="EMBL/GenBank/DDBJ databases">
        <title>Ecophysiology of the spiral-shaped methanotroph Methylospira mobilis as revealed by the complete genome sequence.</title>
        <authorList>
            <person name="Oshkin I.Y."/>
            <person name="Dedysh S.N."/>
            <person name="Miroshnikov K."/>
            <person name="Danilova O.V."/>
            <person name="Hakobyan A."/>
            <person name="Liesack W."/>
        </authorList>
    </citation>
    <scope>NUCLEOTIDE SEQUENCE [LARGE SCALE GENOMIC DNA]</scope>
    <source>
        <strain evidence="7 8">Shm1</strain>
    </source>
</reference>
<feature type="transmembrane region" description="Helical" evidence="6">
    <location>
        <begin position="181"/>
        <end position="199"/>
    </location>
</feature>
<dbReference type="Pfam" id="PF01169">
    <property type="entry name" value="GDT1"/>
    <property type="match status" value="2"/>
</dbReference>
<evidence type="ECO:0000313" key="8">
    <source>
        <dbReference type="Proteomes" id="UP000325755"/>
    </source>
</evidence>
<feature type="transmembrane region" description="Helical" evidence="6">
    <location>
        <begin position="12"/>
        <end position="31"/>
    </location>
</feature>
<feature type="transmembrane region" description="Helical" evidence="6">
    <location>
        <begin position="51"/>
        <end position="73"/>
    </location>
</feature>
<keyword evidence="8" id="KW-1185">Reference proteome</keyword>
<dbReference type="KEGG" id="mmob:F6R98_15555"/>
<name>A0A5Q0BMS3_9GAMM</name>
<evidence type="ECO:0000256" key="4">
    <source>
        <dbReference type="ARBA" id="ARBA00022989"/>
    </source>
</evidence>
<evidence type="ECO:0000256" key="2">
    <source>
        <dbReference type="ARBA" id="ARBA00009190"/>
    </source>
</evidence>
<evidence type="ECO:0000256" key="1">
    <source>
        <dbReference type="ARBA" id="ARBA00004141"/>
    </source>
</evidence>
<gene>
    <name evidence="7" type="ORF">F6R98_15555</name>
</gene>
<dbReference type="InParanoid" id="A0A5Q0BMS3"/>
<feature type="transmembrane region" description="Helical" evidence="6">
    <location>
        <begin position="151"/>
        <end position="169"/>
    </location>
</feature>
<dbReference type="GO" id="GO:0016020">
    <property type="term" value="C:membrane"/>
    <property type="evidence" value="ECO:0007669"/>
    <property type="project" value="UniProtKB-SubCell"/>
</dbReference>
<dbReference type="AlphaFoldDB" id="A0A5Q0BMS3"/>
<comment type="subcellular location">
    <subcellularLocation>
        <location evidence="1 6">Membrane</location>
        <topology evidence="1 6">Multi-pass membrane protein</topology>
    </subcellularLocation>
</comment>
<protein>
    <recommendedName>
        <fullName evidence="6">GDT1 family protein</fullName>
    </recommendedName>
</protein>
<comment type="similarity">
    <text evidence="2 6">Belongs to the GDT1 family.</text>
</comment>
<evidence type="ECO:0000256" key="5">
    <source>
        <dbReference type="ARBA" id="ARBA00023136"/>
    </source>
</evidence>
<sequence>MPGWTSNTLAAAGHWAAPAGSSFALVLLAEIGDKSQLVCMTLAARFRALPVLSGAASAFAVLNLLAVVFGSAISETLPHVWVGMAVAALFIAFGLRSLFSLDQEDNTPDKPETGYRSLFLTVFFLILVAEFGDKTQLAVAGMSTYLSAAPVWTGATLALMISTCLGVWIGRSLLTRLPLSWLHRISGVIFLGFGFYAAWHVHTELPIPDWNVWFSR</sequence>